<dbReference type="AlphaFoldDB" id="A0A9E7PLQ0"/>
<organism evidence="3 4">
    <name type="scientific">Methanoplanus endosymbiosus</name>
    <dbReference type="NCBI Taxonomy" id="33865"/>
    <lineage>
        <taxon>Archaea</taxon>
        <taxon>Methanobacteriati</taxon>
        <taxon>Methanobacteriota</taxon>
        <taxon>Stenosarchaea group</taxon>
        <taxon>Methanomicrobia</taxon>
        <taxon>Methanomicrobiales</taxon>
        <taxon>Methanomicrobiaceae</taxon>
        <taxon>Methanoplanus</taxon>
    </lineage>
</organism>
<reference evidence="3" key="1">
    <citation type="submission" date="2022-04" db="EMBL/GenBank/DDBJ databases">
        <title>Complete genome of Methanoplanus endosymbiosus DSM 3599.</title>
        <authorList>
            <person name="Chen S.-C."/>
            <person name="You Y.-T."/>
            <person name="Zhou Y.-Z."/>
            <person name="Lai M.-C."/>
        </authorList>
    </citation>
    <scope>NUCLEOTIDE SEQUENCE</scope>
    <source>
        <strain evidence="3">DSM 3599</strain>
    </source>
</reference>
<dbReference type="InterPro" id="IPR014729">
    <property type="entry name" value="Rossmann-like_a/b/a_fold"/>
</dbReference>
<dbReference type="Pfam" id="PF00582">
    <property type="entry name" value="Usp"/>
    <property type="match status" value="1"/>
</dbReference>
<feature type="domain" description="UspA" evidence="2">
    <location>
        <begin position="1"/>
        <end position="150"/>
    </location>
</feature>
<sequence length="161" mass="18078">MFRRILFPTDFSESSFRAFDCVKSFRKAGTEEVIILHVLDEHEVDLVKTGIGWLNSEKMTEYDSAIESKMKENARQKAENMKNALAETGINARIVIVKGVVDKEILSCAQRERASVIVMGRHSSDNLKEIILGTTSERVLKQAKMPVLMINEGLTSGCDLE</sequence>
<protein>
    <submittedName>
        <fullName evidence="3">Universal stress protein</fullName>
    </submittedName>
</protein>
<dbReference type="PANTHER" id="PTHR46268:SF6">
    <property type="entry name" value="UNIVERSAL STRESS PROTEIN UP12"/>
    <property type="match status" value="1"/>
</dbReference>
<dbReference type="PRINTS" id="PR01438">
    <property type="entry name" value="UNVRSLSTRESS"/>
</dbReference>
<dbReference type="InterPro" id="IPR006015">
    <property type="entry name" value="Universal_stress_UspA"/>
</dbReference>
<dbReference type="PANTHER" id="PTHR46268">
    <property type="entry name" value="STRESS RESPONSE PROTEIN NHAX"/>
    <property type="match status" value="1"/>
</dbReference>
<evidence type="ECO:0000259" key="2">
    <source>
        <dbReference type="Pfam" id="PF00582"/>
    </source>
</evidence>
<dbReference type="RefSeq" id="WP_257742582.1">
    <property type="nucleotide sequence ID" value="NZ_CP096115.1"/>
</dbReference>
<evidence type="ECO:0000256" key="1">
    <source>
        <dbReference type="ARBA" id="ARBA00008791"/>
    </source>
</evidence>
<dbReference type="InterPro" id="IPR006016">
    <property type="entry name" value="UspA"/>
</dbReference>
<accession>A0A9E7PLQ0</accession>
<keyword evidence="4" id="KW-1185">Reference proteome</keyword>
<name>A0A9E7PLQ0_9EURY</name>
<gene>
    <name evidence="3" type="ORF">L6E24_14010</name>
</gene>
<dbReference type="GeneID" id="74308840"/>
<evidence type="ECO:0000313" key="4">
    <source>
        <dbReference type="Proteomes" id="UP001060368"/>
    </source>
</evidence>
<comment type="similarity">
    <text evidence="1">Belongs to the universal stress protein A family.</text>
</comment>
<dbReference type="EMBL" id="CP096115">
    <property type="protein sequence ID" value="UUX92433.1"/>
    <property type="molecule type" value="Genomic_DNA"/>
</dbReference>
<dbReference type="Gene3D" id="3.40.50.620">
    <property type="entry name" value="HUPs"/>
    <property type="match status" value="1"/>
</dbReference>
<dbReference type="KEGG" id="mend:L6E24_14010"/>
<evidence type="ECO:0000313" key="3">
    <source>
        <dbReference type="EMBL" id="UUX92433.1"/>
    </source>
</evidence>
<dbReference type="Proteomes" id="UP001060368">
    <property type="component" value="Chromosome"/>
</dbReference>
<dbReference type="SUPFAM" id="SSF52402">
    <property type="entry name" value="Adenine nucleotide alpha hydrolases-like"/>
    <property type="match status" value="1"/>
</dbReference>
<proteinExistence type="inferred from homology"/>
<dbReference type="CDD" id="cd00293">
    <property type="entry name" value="USP-like"/>
    <property type="match status" value="1"/>
</dbReference>